<dbReference type="EMBL" id="CAJFCJ010000009">
    <property type="protein sequence ID" value="CAD5119231.1"/>
    <property type="molecule type" value="Genomic_DNA"/>
</dbReference>
<proteinExistence type="predicted"/>
<protein>
    <submittedName>
        <fullName evidence="1">DgyrCDS7864</fullName>
    </submittedName>
</protein>
<dbReference type="Proteomes" id="UP000549394">
    <property type="component" value="Unassembled WGS sequence"/>
</dbReference>
<evidence type="ECO:0000313" key="1">
    <source>
        <dbReference type="EMBL" id="CAD5119231.1"/>
    </source>
</evidence>
<keyword evidence="2" id="KW-1185">Reference proteome</keyword>
<sequence length="330" mass="38841">MPKLKNRETMDYDTKFQYYVSQLTILKDYSHFLKKDWKVLKKKFDLEFEKIDKFSVNISSVIGEIVYGRKQVLVLHRFQLLRRICIFCGKNHYDVMLTTLDRLLNFFEDTKLHAQVIIDVVKHIGCILHRIGELLYGIEDNQSKLMQSIIITRQYHFKLKKFMSGSKNLEVYASHTTLNDYDNKNEMLNITKAGEGLKEIPNRLNQLEVQINEIERLFCNLQSISKRYGNIDLLSSNMKATCIDEEIISFSSAFDQFQTNYSIFKTKDINNINLVKKFRKVLNEIDNKLTDKLAFGIIELIAEVNSDNRTEKVFEKRLSELESFGRSFSY</sequence>
<evidence type="ECO:0000313" key="2">
    <source>
        <dbReference type="Proteomes" id="UP000549394"/>
    </source>
</evidence>
<accession>A0A7I8VSI8</accession>
<comment type="caution">
    <text evidence="1">The sequence shown here is derived from an EMBL/GenBank/DDBJ whole genome shotgun (WGS) entry which is preliminary data.</text>
</comment>
<reference evidence="1 2" key="1">
    <citation type="submission" date="2020-08" db="EMBL/GenBank/DDBJ databases">
        <authorList>
            <person name="Hejnol A."/>
        </authorList>
    </citation>
    <scope>NUCLEOTIDE SEQUENCE [LARGE SCALE GENOMIC DNA]</scope>
</reference>
<organism evidence="1 2">
    <name type="scientific">Dimorphilus gyrociliatus</name>
    <dbReference type="NCBI Taxonomy" id="2664684"/>
    <lineage>
        <taxon>Eukaryota</taxon>
        <taxon>Metazoa</taxon>
        <taxon>Spiralia</taxon>
        <taxon>Lophotrochozoa</taxon>
        <taxon>Annelida</taxon>
        <taxon>Polychaeta</taxon>
        <taxon>Polychaeta incertae sedis</taxon>
        <taxon>Dinophilidae</taxon>
        <taxon>Dimorphilus</taxon>
    </lineage>
</organism>
<gene>
    <name evidence="1" type="ORF">DGYR_LOCUS7503</name>
</gene>
<name>A0A7I8VSI8_9ANNE</name>
<dbReference type="AlphaFoldDB" id="A0A7I8VSI8"/>